<dbReference type="SUPFAM" id="SSF54909">
    <property type="entry name" value="Dimeric alpha+beta barrel"/>
    <property type="match status" value="1"/>
</dbReference>
<feature type="domain" description="DUF1330" evidence="1">
    <location>
        <begin position="3"/>
        <end position="95"/>
    </location>
</feature>
<dbReference type="InterPro" id="IPR010753">
    <property type="entry name" value="DUF1330"/>
</dbReference>
<reference evidence="2" key="1">
    <citation type="submission" date="2024-02" db="EMBL/GenBank/DDBJ databases">
        <title>Genome sequences of strain Gemmobacter sp. JM10B15.</title>
        <authorList>
            <person name="Zhang M."/>
        </authorList>
    </citation>
    <scope>NUCLEOTIDE SEQUENCE</scope>
    <source>
        <strain evidence="2">JM10B15</strain>
    </source>
</reference>
<dbReference type="EMBL" id="JBALHR010000007">
    <property type="protein sequence ID" value="MEH7829055.1"/>
    <property type="molecule type" value="Genomic_DNA"/>
</dbReference>
<organism evidence="2 3">
    <name type="scientific">Gemmobacter denitrificans</name>
    <dbReference type="NCBI Taxonomy" id="3123040"/>
    <lineage>
        <taxon>Bacteria</taxon>
        <taxon>Pseudomonadati</taxon>
        <taxon>Pseudomonadota</taxon>
        <taxon>Alphaproteobacteria</taxon>
        <taxon>Rhodobacterales</taxon>
        <taxon>Paracoccaceae</taxon>
        <taxon>Gemmobacter</taxon>
    </lineage>
</organism>
<comment type="caution">
    <text evidence="2">The sequence shown here is derived from an EMBL/GenBank/DDBJ whole genome shotgun (WGS) entry which is preliminary data.</text>
</comment>
<sequence length="98" mass="10559">MTKGYWIGHVDISDPAAYEAYRQANAAPLARHGARFLVRGGAQTVVEGTIRARTVVIEFPSLQAAMDCYNDPEYQAAIALRSPVSIADVMIVAGYDAS</sequence>
<dbReference type="RefSeq" id="WP_335423727.1">
    <property type="nucleotide sequence ID" value="NZ_JBALHR010000007.1"/>
</dbReference>
<dbReference type="Pfam" id="PF07045">
    <property type="entry name" value="DUF1330"/>
    <property type="match status" value="1"/>
</dbReference>
<name>A0ABU8BWI2_9RHOB</name>
<dbReference type="Proteomes" id="UP001431963">
    <property type="component" value="Unassembled WGS sequence"/>
</dbReference>
<evidence type="ECO:0000313" key="3">
    <source>
        <dbReference type="Proteomes" id="UP001431963"/>
    </source>
</evidence>
<proteinExistence type="predicted"/>
<dbReference type="PANTHER" id="PTHR41521">
    <property type="match status" value="1"/>
</dbReference>
<gene>
    <name evidence="2" type="ORF">V6590_12920</name>
</gene>
<dbReference type="PANTHER" id="PTHR41521:SF4">
    <property type="entry name" value="BLR0684 PROTEIN"/>
    <property type="match status" value="1"/>
</dbReference>
<evidence type="ECO:0000313" key="2">
    <source>
        <dbReference type="EMBL" id="MEH7829055.1"/>
    </source>
</evidence>
<keyword evidence="3" id="KW-1185">Reference proteome</keyword>
<protein>
    <submittedName>
        <fullName evidence="2">DUF1330 domain-containing protein</fullName>
    </submittedName>
</protein>
<dbReference type="InterPro" id="IPR011008">
    <property type="entry name" value="Dimeric_a/b-barrel"/>
</dbReference>
<accession>A0ABU8BWI2</accession>
<dbReference type="Gene3D" id="3.30.70.100">
    <property type="match status" value="1"/>
</dbReference>
<evidence type="ECO:0000259" key="1">
    <source>
        <dbReference type="Pfam" id="PF07045"/>
    </source>
</evidence>